<gene>
    <name evidence="1" type="ORF">FGK63_15005</name>
</gene>
<keyword evidence="2" id="KW-1185">Reference proteome</keyword>
<evidence type="ECO:0000313" key="2">
    <source>
        <dbReference type="Proteomes" id="UP001193035"/>
    </source>
</evidence>
<dbReference type="RefSeq" id="WP_138843678.1">
    <property type="nucleotide sequence ID" value="NZ_VCPD01000005.1"/>
</dbReference>
<accession>A0ABY2WVY5</accession>
<dbReference type="EMBL" id="VCPD01000005">
    <property type="protein sequence ID" value="TMV06452.1"/>
    <property type="molecule type" value="Genomic_DNA"/>
</dbReference>
<evidence type="ECO:0000313" key="1">
    <source>
        <dbReference type="EMBL" id="TMV06452.1"/>
    </source>
</evidence>
<protein>
    <submittedName>
        <fullName evidence="1">Uncharacterized protein</fullName>
    </submittedName>
</protein>
<sequence>MSDLNTRLLAAHEAGDRAALVELYEEAANAAADETACGFYLTHAYVFALEAGLPQAAALRARLVAMGREAAQD</sequence>
<dbReference type="Proteomes" id="UP001193035">
    <property type="component" value="Unassembled WGS sequence"/>
</dbReference>
<reference evidence="1 2" key="1">
    <citation type="submission" date="2019-05" db="EMBL/GenBank/DDBJ databases">
        <title>Ruegeria sp. nov., isolated from tidal flat.</title>
        <authorList>
            <person name="Kim W."/>
        </authorList>
    </citation>
    <scope>NUCLEOTIDE SEQUENCE [LARGE SCALE GENOMIC DNA]</scope>
    <source>
        <strain evidence="1 2">CAU 1488</strain>
    </source>
</reference>
<comment type="caution">
    <text evidence="1">The sequence shown here is derived from an EMBL/GenBank/DDBJ whole genome shotgun (WGS) entry which is preliminary data.</text>
</comment>
<organism evidence="1 2">
    <name type="scientific">Ruegeria sediminis</name>
    <dbReference type="NCBI Taxonomy" id="2583820"/>
    <lineage>
        <taxon>Bacteria</taxon>
        <taxon>Pseudomonadati</taxon>
        <taxon>Pseudomonadota</taxon>
        <taxon>Alphaproteobacteria</taxon>
        <taxon>Rhodobacterales</taxon>
        <taxon>Roseobacteraceae</taxon>
        <taxon>Ruegeria</taxon>
    </lineage>
</organism>
<name>A0ABY2WVY5_9RHOB</name>
<proteinExistence type="predicted"/>